<comment type="caution">
    <text evidence="5">The sequence shown here is derived from an EMBL/GenBank/DDBJ whole genome shotgun (WGS) entry which is preliminary data.</text>
</comment>
<evidence type="ECO:0000313" key="3">
    <source>
        <dbReference type="EMBL" id="CAF3322524.1"/>
    </source>
</evidence>
<dbReference type="InterPro" id="IPR006073">
    <property type="entry name" value="GTP-bd"/>
</dbReference>
<dbReference type="OrthoDB" id="2386367at2759"/>
<evidence type="ECO:0000313" key="8">
    <source>
        <dbReference type="EMBL" id="CAF4712885.1"/>
    </source>
</evidence>
<dbReference type="EMBL" id="CAJOBP010001299">
    <property type="protein sequence ID" value="CAF4272513.1"/>
    <property type="molecule type" value="Genomic_DNA"/>
</dbReference>
<dbReference type="GO" id="GO:0005525">
    <property type="term" value="F:GTP binding"/>
    <property type="evidence" value="ECO:0007669"/>
    <property type="project" value="InterPro"/>
</dbReference>
<dbReference type="Proteomes" id="UP000663838">
    <property type="component" value="Unassembled WGS sequence"/>
</dbReference>
<evidence type="ECO:0000313" key="9">
    <source>
        <dbReference type="EMBL" id="CAF4770114.1"/>
    </source>
</evidence>
<dbReference type="Proteomes" id="UP000663851">
    <property type="component" value="Unassembled WGS sequence"/>
</dbReference>
<dbReference type="PROSITE" id="PS00675">
    <property type="entry name" value="SIGMA54_INTERACT_1"/>
    <property type="match status" value="1"/>
</dbReference>
<proteinExistence type="predicted"/>
<dbReference type="Proteomes" id="UP000663865">
    <property type="component" value="Unassembled WGS sequence"/>
</dbReference>
<evidence type="ECO:0000313" key="5">
    <source>
        <dbReference type="EMBL" id="CAF3729259.1"/>
    </source>
</evidence>
<dbReference type="EMBL" id="CAJNYD010001178">
    <property type="protein sequence ID" value="CAF3322524.1"/>
    <property type="molecule type" value="Genomic_DNA"/>
</dbReference>
<evidence type="ECO:0000313" key="4">
    <source>
        <dbReference type="EMBL" id="CAF3467082.1"/>
    </source>
</evidence>
<evidence type="ECO:0000313" key="7">
    <source>
        <dbReference type="EMBL" id="CAF4390413.1"/>
    </source>
</evidence>
<dbReference type="Gene3D" id="3.40.50.300">
    <property type="entry name" value="P-loop containing nucleotide triphosphate hydrolases"/>
    <property type="match status" value="1"/>
</dbReference>
<dbReference type="InterPro" id="IPR027417">
    <property type="entry name" value="P-loop_NTPase"/>
</dbReference>
<dbReference type="EMBL" id="CAJOBR010002924">
    <property type="protein sequence ID" value="CAF4712885.1"/>
    <property type="molecule type" value="Genomic_DNA"/>
</dbReference>
<dbReference type="Proteomes" id="UP000663825">
    <property type="component" value="Unassembled WGS sequence"/>
</dbReference>
<dbReference type="Proteomes" id="UP000663873">
    <property type="component" value="Unassembled WGS sequence"/>
</dbReference>
<dbReference type="EMBL" id="CAJNXB010003522">
    <property type="protein sequence ID" value="CAF3322350.1"/>
    <property type="molecule type" value="Genomic_DNA"/>
</dbReference>
<name>A0A818WPP8_9BILA</name>
<dbReference type="PANTHER" id="PTHR32046:SF12">
    <property type="entry name" value="AIG1-TYPE G DOMAIN-CONTAINING PROTEIN"/>
    <property type="match status" value="1"/>
</dbReference>
<evidence type="ECO:0000313" key="11">
    <source>
        <dbReference type="Proteomes" id="UP000663873"/>
    </source>
</evidence>
<dbReference type="CDD" id="cd00882">
    <property type="entry name" value="Ras_like_GTPase"/>
    <property type="match status" value="1"/>
</dbReference>
<evidence type="ECO:0000313" key="6">
    <source>
        <dbReference type="EMBL" id="CAF4272513.1"/>
    </source>
</evidence>
<reference evidence="5" key="1">
    <citation type="submission" date="2021-02" db="EMBL/GenBank/DDBJ databases">
        <authorList>
            <person name="Nowell W R."/>
        </authorList>
    </citation>
    <scope>NUCLEOTIDE SEQUENCE</scope>
</reference>
<gene>
    <name evidence="4" type="ORF">GRG538_LOCUS15374</name>
    <name evidence="7" type="ORF">HFQ381_LOCUS19365</name>
    <name evidence="5" type="ORF">KIK155_LOCUS28468</name>
    <name evidence="3" type="ORF">LUA448_LOCUS10102</name>
    <name evidence="8" type="ORF">QYT958_LOCUS18476</name>
    <name evidence="2" type="ORF">TIS948_LOCUS20306</name>
    <name evidence="9" type="ORF">TOA249_LOCUS21537</name>
    <name evidence="6" type="ORF">UJA718_LOCUS10871</name>
</gene>
<dbReference type="SUPFAM" id="SSF52540">
    <property type="entry name" value="P-loop containing nucleoside triphosphate hydrolases"/>
    <property type="match status" value="1"/>
</dbReference>
<accession>A0A818WPP8</accession>
<dbReference type="EMBL" id="CAJNYV010005185">
    <property type="protein sequence ID" value="CAF3729259.1"/>
    <property type="molecule type" value="Genomic_DNA"/>
</dbReference>
<evidence type="ECO:0000313" key="10">
    <source>
        <dbReference type="Proteomes" id="UP000663865"/>
    </source>
</evidence>
<dbReference type="EMBL" id="CAJNYT010002398">
    <property type="protein sequence ID" value="CAF3467082.1"/>
    <property type="molecule type" value="Genomic_DNA"/>
</dbReference>
<dbReference type="Proteomes" id="UP000663872">
    <property type="component" value="Unassembled WGS sequence"/>
</dbReference>
<evidence type="ECO:0000259" key="1">
    <source>
        <dbReference type="Pfam" id="PF01926"/>
    </source>
</evidence>
<dbReference type="Proteomes" id="UP000663833">
    <property type="component" value="Unassembled WGS sequence"/>
</dbReference>
<dbReference type="AlphaFoldDB" id="A0A818WPP8"/>
<protein>
    <recommendedName>
        <fullName evidence="1">G domain-containing protein</fullName>
    </recommendedName>
</protein>
<dbReference type="PANTHER" id="PTHR32046">
    <property type="entry name" value="G DOMAIN-CONTAINING PROTEIN"/>
    <property type="match status" value="1"/>
</dbReference>
<dbReference type="InterPro" id="IPR025662">
    <property type="entry name" value="Sigma_54_int_dom_ATP-bd_1"/>
</dbReference>
<keyword evidence="11" id="KW-1185">Reference proteome</keyword>
<sequence length="674" mass="76746">MATAIDSSSTEINVVIIGETGTGKSTLINYLTNLFHDGSLANLKIAIPTRYLKSTMSSIMPKHHETFLDDITRCKTSQCTKYQFQVEQVYFNFFDTPGINDTGGYLADNENLNKIFECIQSFEYLTALVLVLNGTQARLTVNIKNVLERFHDRIPDGFYSNMILILTNCSSHTVNFESINFLNHTAIFYMQNSAFSSDPQTWSEQTREILQRDWNISIKTMNDFIKTLVLLAPVSTKSLLDLNNDRNIIRSVLHESRLMIMELQQIEDELIALEQAAFIYSENAEKYTTENGAQTKNILVNEIITTPYHNTLCLQCNAVCHERCSLTETTQSGEHVFRRCTVMNNGRCTVCPGKCSYDMHYHDRRLIKSVPKTLNTAISSLSNKYIEAEKDKVACKLKCKSVQETKRFIEQLLQEQCDKVHDACMRVQSNCEGFNITEELCTFVGLLKNDLNTLRSSAVILKAAKFIEKLEILANDHSLTLSERSYPAVTKKKIRHSKRRNQVQVTTTTTTTSNDDLMIIDEGPTSALVTQMNHSPSEFLLFGDDLFNRIKTSQRDVSNFSTSPKYAKYTTAQLIALTRQSMEKNIMIAKELNRRCEAASIGYLSATQLLTLCEYYASCRLLRTDELNRLYFQLQSELQQSNDSVSSEIMPMSVDKLLHLTAIKLCLENTDKFQ</sequence>
<evidence type="ECO:0000313" key="2">
    <source>
        <dbReference type="EMBL" id="CAF3322350.1"/>
    </source>
</evidence>
<feature type="domain" description="G" evidence="1">
    <location>
        <begin position="13"/>
        <end position="148"/>
    </location>
</feature>
<dbReference type="EMBL" id="CAJOBO010001567">
    <property type="protein sequence ID" value="CAF4390413.1"/>
    <property type="molecule type" value="Genomic_DNA"/>
</dbReference>
<dbReference type="Pfam" id="PF01926">
    <property type="entry name" value="MMR_HSR1"/>
    <property type="match status" value="1"/>
</dbReference>
<dbReference type="Proteomes" id="UP000663848">
    <property type="component" value="Unassembled WGS sequence"/>
</dbReference>
<organism evidence="5 10">
    <name type="scientific">Rotaria socialis</name>
    <dbReference type="NCBI Taxonomy" id="392032"/>
    <lineage>
        <taxon>Eukaryota</taxon>
        <taxon>Metazoa</taxon>
        <taxon>Spiralia</taxon>
        <taxon>Gnathifera</taxon>
        <taxon>Rotifera</taxon>
        <taxon>Eurotatoria</taxon>
        <taxon>Bdelloidea</taxon>
        <taxon>Philodinida</taxon>
        <taxon>Philodinidae</taxon>
        <taxon>Rotaria</taxon>
    </lineage>
</organism>
<dbReference type="EMBL" id="CAJOBS010001871">
    <property type="protein sequence ID" value="CAF4770114.1"/>
    <property type="molecule type" value="Genomic_DNA"/>
</dbReference>